<accession>A0ABN8ZST8</accession>
<feature type="compositionally biased region" description="Polar residues" evidence="1">
    <location>
        <begin position="82"/>
        <end position="91"/>
    </location>
</feature>
<evidence type="ECO:0000313" key="3">
    <source>
        <dbReference type="Proteomes" id="UP001176941"/>
    </source>
</evidence>
<evidence type="ECO:0000256" key="1">
    <source>
        <dbReference type="SAM" id="MobiDB-lite"/>
    </source>
</evidence>
<protein>
    <submittedName>
        <fullName evidence="2">Uncharacterized protein</fullName>
    </submittedName>
</protein>
<keyword evidence="3" id="KW-1185">Reference proteome</keyword>
<dbReference type="Proteomes" id="UP001176941">
    <property type="component" value="Chromosome 5"/>
</dbReference>
<gene>
    <name evidence="2" type="ORF">MRATA1EN1_LOCUS24804</name>
</gene>
<reference evidence="2" key="1">
    <citation type="submission" date="2023-04" db="EMBL/GenBank/DDBJ databases">
        <authorList>
            <consortium name="ELIXIR-Norway"/>
        </authorList>
    </citation>
    <scope>NUCLEOTIDE SEQUENCE [LARGE SCALE GENOMIC DNA]</scope>
</reference>
<feature type="compositionally biased region" description="Pro residues" evidence="1">
    <location>
        <begin position="163"/>
        <end position="172"/>
    </location>
</feature>
<name>A0ABN8ZST8_RANTA</name>
<feature type="compositionally biased region" description="Polar residues" evidence="1">
    <location>
        <begin position="33"/>
        <end position="53"/>
    </location>
</feature>
<sequence length="217" mass="23380">MHWEDGHWEPRDEEESKHVTFRLQFTLGLPLPQRSSPHSKAANSVVRQPTASRPRQAFARILLPPRREEPREAPPLIPPSGLEQTTASPRLNSALFEPSPGRSPRLSHYAPTPGHTAPRLNPTPQTSPSPGSLGPAQGLGRRPQTEKVPQHPPLAARRRRRPLSPPPLPLPTPSASRSGTQHSLPVSILAAAASELPPPPIARTGSPLPVRAGPPAA</sequence>
<proteinExistence type="predicted"/>
<dbReference type="EMBL" id="OX459941">
    <property type="protein sequence ID" value="CAI9175842.1"/>
    <property type="molecule type" value="Genomic_DNA"/>
</dbReference>
<evidence type="ECO:0000313" key="2">
    <source>
        <dbReference type="EMBL" id="CAI9175842.1"/>
    </source>
</evidence>
<organism evidence="2 3">
    <name type="scientific">Rangifer tarandus platyrhynchus</name>
    <name type="common">Svalbard reindeer</name>
    <dbReference type="NCBI Taxonomy" id="3082113"/>
    <lineage>
        <taxon>Eukaryota</taxon>
        <taxon>Metazoa</taxon>
        <taxon>Chordata</taxon>
        <taxon>Craniata</taxon>
        <taxon>Vertebrata</taxon>
        <taxon>Euteleostomi</taxon>
        <taxon>Mammalia</taxon>
        <taxon>Eutheria</taxon>
        <taxon>Laurasiatheria</taxon>
        <taxon>Artiodactyla</taxon>
        <taxon>Ruminantia</taxon>
        <taxon>Pecora</taxon>
        <taxon>Cervidae</taxon>
        <taxon>Odocoileinae</taxon>
        <taxon>Rangifer</taxon>
    </lineage>
</organism>
<feature type="region of interest" description="Disordered" evidence="1">
    <location>
        <begin position="29"/>
        <end position="217"/>
    </location>
</feature>